<dbReference type="Gene3D" id="3.20.20.300">
    <property type="entry name" value="Glycoside hydrolase, family 3, N-terminal domain"/>
    <property type="match status" value="1"/>
</dbReference>
<evidence type="ECO:0000256" key="2">
    <source>
        <dbReference type="ARBA" id="ARBA00022801"/>
    </source>
</evidence>
<dbReference type="AlphaFoldDB" id="A0A1H2TGV2"/>
<keyword evidence="3" id="KW-0326">Glycosidase</keyword>
<dbReference type="GO" id="GO:0009254">
    <property type="term" value="P:peptidoglycan turnover"/>
    <property type="evidence" value="ECO:0007669"/>
    <property type="project" value="TreeGrafter"/>
</dbReference>
<evidence type="ECO:0000256" key="3">
    <source>
        <dbReference type="ARBA" id="ARBA00023295"/>
    </source>
</evidence>
<dbReference type="InterPro" id="IPR050226">
    <property type="entry name" value="NagZ_Beta-hexosaminidase"/>
</dbReference>
<dbReference type="PANTHER" id="PTHR30480">
    <property type="entry name" value="BETA-HEXOSAMINIDASE-RELATED"/>
    <property type="match status" value="1"/>
</dbReference>
<dbReference type="InterPro" id="IPR019800">
    <property type="entry name" value="Glyco_hydro_3_AS"/>
</dbReference>
<reference evidence="5 6" key="1">
    <citation type="submission" date="2016-10" db="EMBL/GenBank/DDBJ databases">
        <authorList>
            <person name="Varghese N."/>
            <person name="Submissions S."/>
        </authorList>
    </citation>
    <scope>NUCLEOTIDE SEQUENCE [LARGE SCALE GENOMIC DNA]</scope>
    <source>
        <strain evidence="5 6">WCC6</strain>
    </source>
</reference>
<evidence type="ECO:0000256" key="1">
    <source>
        <dbReference type="ARBA" id="ARBA00005336"/>
    </source>
</evidence>
<dbReference type="InterPro" id="IPR017853">
    <property type="entry name" value="GH"/>
</dbReference>
<gene>
    <name evidence="5" type="ORF">SAMN05216495_101224</name>
</gene>
<dbReference type="GO" id="GO:0005975">
    <property type="term" value="P:carbohydrate metabolic process"/>
    <property type="evidence" value="ECO:0007669"/>
    <property type="project" value="InterPro"/>
</dbReference>
<dbReference type="Proteomes" id="UP000182379">
    <property type="component" value="Unassembled WGS sequence"/>
</dbReference>
<comment type="caution">
    <text evidence="5">The sequence shown here is derived from an EMBL/GenBank/DDBJ whole genome shotgun (WGS) entry which is preliminary data.</text>
</comment>
<organism evidence="5 6">
    <name type="scientific">Acidaminococcus fermentans</name>
    <dbReference type="NCBI Taxonomy" id="905"/>
    <lineage>
        <taxon>Bacteria</taxon>
        <taxon>Bacillati</taxon>
        <taxon>Bacillota</taxon>
        <taxon>Negativicutes</taxon>
        <taxon>Acidaminococcales</taxon>
        <taxon>Acidaminococcaceae</taxon>
        <taxon>Acidaminococcus</taxon>
    </lineage>
</organism>
<dbReference type="InterPro" id="IPR036962">
    <property type="entry name" value="Glyco_hydro_3_N_sf"/>
</dbReference>
<keyword evidence="2" id="KW-0378">Hydrolase</keyword>
<dbReference type="PANTHER" id="PTHR30480:SF16">
    <property type="entry name" value="GLYCOSIDE HYDROLASE FAMILY 3 DOMAIN PROTEIN"/>
    <property type="match status" value="1"/>
</dbReference>
<comment type="similarity">
    <text evidence="1">Belongs to the glycosyl hydrolase 3 family.</text>
</comment>
<dbReference type="EMBL" id="FNOP01000001">
    <property type="protein sequence ID" value="SDW43050.1"/>
    <property type="molecule type" value="Genomic_DNA"/>
</dbReference>
<dbReference type="SUPFAM" id="SSF51445">
    <property type="entry name" value="(Trans)glycosidases"/>
    <property type="match status" value="1"/>
</dbReference>
<name>A0A1H2TGV2_ACIFE</name>
<evidence type="ECO:0000313" key="6">
    <source>
        <dbReference type="Proteomes" id="UP000182379"/>
    </source>
</evidence>
<evidence type="ECO:0000313" key="5">
    <source>
        <dbReference type="EMBL" id="SDW43050.1"/>
    </source>
</evidence>
<dbReference type="PROSITE" id="PS00775">
    <property type="entry name" value="GLYCOSYL_HYDROL_F3"/>
    <property type="match status" value="1"/>
</dbReference>
<dbReference type="GO" id="GO:0004553">
    <property type="term" value="F:hydrolase activity, hydrolyzing O-glycosyl compounds"/>
    <property type="evidence" value="ECO:0007669"/>
    <property type="project" value="InterPro"/>
</dbReference>
<proteinExistence type="inferred from homology"/>
<dbReference type="Pfam" id="PF00933">
    <property type="entry name" value="Glyco_hydro_3"/>
    <property type="match status" value="1"/>
</dbReference>
<dbReference type="InterPro" id="IPR001764">
    <property type="entry name" value="Glyco_hydro_3_N"/>
</dbReference>
<protein>
    <submittedName>
        <fullName evidence="5">Beta-N-acetylhexosaminidase</fullName>
    </submittedName>
</protein>
<dbReference type="RefSeq" id="WP_074704172.1">
    <property type="nucleotide sequence ID" value="NZ_CAUFNG010000057.1"/>
</dbReference>
<feature type="domain" description="Glycoside hydrolase family 3 N-terminal" evidence="4">
    <location>
        <begin position="50"/>
        <end position="364"/>
    </location>
</feature>
<accession>A0A1H2TGV2</accession>
<sequence>MKKLWFCIFCIFLVGFVGMVLRPRFPREHGTGKPTQGDPIREKIAAMAPEEKAGQLMLVGMEGTEPSAAFQKELQENHYGGVILFDRNMKDPNQVKALNSRLQDLARPEPLLIGVDEEGGQVARMKDQLPAPPSQEAIGRTGDPAQAEAWAAKTGTRLKALGFNLNLAPVADVGSGMERSYSSHPATAAKFVEGALAGYQKVHLLACLKHFPGLGKGKEDTHKGQVIVSADRETLLREDGLPFRLALEKYPEPWFGVMVTHVRYPALDPDYPASLSPKIMGDLLRGQFHFSGLVLTDDLTMGAIASQYPLEEAAVQAVRAGADLVMVCHGPETIRRVHGALAKAIREGTLPREQVDAALYRILRTKEAL</sequence>
<evidence type="ECO:0000259" key="4">
    <source>
        <dbReference type="Pfam" id="PF00933"/>
    </source>
</evidence>